<dbReference type="OrthoDB" id="4641660at2"/>
<comment type="caution">
    <text evidence="3">The sequence shown here is derived from an EMBL/GenBank/DDBJ whole genome shotgun (WGS) entry which is preliminary data.</text>
</comment>
<evidence type="ECO:0000256" key="1">
    <source>
        <dbReference type="SAM" id="MobiDB-lite"/>
    </source>
</evidence>
<dbReference type="Proteomes" id="UP000094053">
    <property type="component" value="Unassembled WGS sequence"/>
</dbReference>
<feature type="region of interest" description="Disordered" evidence="1">
    <location>
        <begin position="54"/>
        <end position="73"/>
    </location>
</feature>
<keyword evidence="2" id="KW-1133">Transmembrane helix</keyword>
<evidence type="ECO:0008006" key="5">
    <source>
        <dbReference type="Google" id="ProtNLM"/>
    </source>
</evidence>
<keyword evidence="2" id="KW-0812">Transmembrane</keyword>
<accession>A0A1E3RCX7</accession>
<feature type="transmembrane region" description="Helical" evidence="2">
    <location>
        <begin position="22"/>
        <end position="40"/>
    </location>
</feature>
<evidence type="ECO:0000313" key="4">
    <source>
        <dbReference type="Proteomes" id="UP000094053"/>
    </source>
</evidence>
<reference evidence="4" key="1">
    <citation type="submission" date="2016-09" db="EMBL/GenBank/DDBJ databases">
        <authorList>
            <person name="Greninger A.L."/>
            <person name="Jerome K.R."/>
            <person name="Mcnair B."/>
            <person name="Wallis C."/>
            <person name="Fang F."/>
        </authorList>
    </citation>
    <scope>NUCLEOTIDE SEQUENCE [LARGE SCALE GENOMIC DNA]</scope>
    <source>
        <strain evidence="4">M6</strain>
    </source>
</reference>
<keyword evidence="4" id="KW-1185">Reference proteome</keyword>
<dbReference type="EMBL" id="MIHA01000023">
    <property type="protein sequence ID" value="ODQ87292.1"/>
    <property type="molecule type" value="Genomic_DNA"/>
</dbReference>
<dbReference type="RefSeq" id="WP_069416210.1">
    <property type="nucleotide sequence ID" value="NZ_JACKUL010000010.1"/>
</dbReference>
<dbReference type="AlphaFoldDB" id="A0A1E3RCX7"/>
<evidence type="ECO:0000313" key="3">
    <source>
        <dbReference type="EMBL" id="ODQ87292.1"/>
    </source>
</evidence>
<sequence>MTTTHLAVQLAQGGTAEWTGPAVRAALFTSAGVAFIVVGVRRRLARARWNRDDDRRLLNPDAPSDDHRPSAPPSGGTWLVVAGAVLTLLGLLHILDLAATLRVSGLI</sequence>
<protein>
    <recommendedName>
        <fullName evidence="5">DUF202 domain-containing protein</fullName>
    </recommendedName>
</protein>
<keyword evidence="2" id="KW-0472">Membrane</keyword>
<gene>
    <name evidence="3" type="ORF">BHQ18_24255</name>
</gene>
<evidence type="ECO:0000256" key="2">
    <source>
        <dbReference type="SAM" id="Phobius"/>
    </source>
</evidence>
<name>A0A1E3RCX7_MYCFV</name>
<organism evidence="3 4">
    <name type="scientific">Mycolicibacterium flavescens</name>
    <name type="common">Mycobacterium flavescens</name>
    <dbReference type="NCBI Taxonomy" id="1776"/>
    <lineage>
        <taxon>Bacteria</taxon>
        <taxon>Bacillati</taxon>
        <taxon>Actinomycetota</taxon>
        <taxon>Actinomycetes</taxon>
        <taxon>Mycobacteriales</taxon>
        <taxon>Mycobacteriaceae</taxon>
        <taxon>Mycolicibacterium</taxon>
    </lineage>
</organism>
<feature type="transmembrane region" description="Helical" evidence="2">
    <location>
        <begin position="77"/>
        <end position="95"/>
    </location>
</feature>
<proteinExistence type="predicted"/>
<feature type="compositionally biased region" description="Basic and acidic residues" evidence="1">
    <location>
        <begin position="54"/>
        <end position="69"/>
    </location>
</feature>